<organism evidence="3 4">
    <name type="scientific">Nocardia testacea</name>
    <dbReference type="NCBI Taxonomy" id="248551"/>
    <lineage>
        <taxon>Bacteria</taxon>
        <taxon>Bacillati</taxon>
        <taxon>Actinomycetota</taxon>
        <taxon>Actinomycetes</taxon>
        <taxon>Mycobacteriales</taxon>
        <taxon>Nocardiaceae</taxon>
        <taxon>Nocardia</taxon>
    </lineage>
</organism>
<keyword evidence="4" id="KW-1185">Reference proteome</keyword>
<evidence type="ECO:0000256" key="1">
    <source>
        <dbReference type="SAM" id="MobiDB-lite"/>
    </source>
</evidence>
<sequence length="166" mass="17710">MNPNPAQRTRRLAARIAAIAVIALAPLAGTAGTTLADPGQASQISDSHDSGDSFGDSDSWNGNGDFGWDDNGQYGYVDHNRQNYDGYEDHLNSGGNQYPDRDSHNDAGYDQPADWDRTDHGGGTQSPAVWNTPNPYIPAPAPSLLPAVHLPLPQLPFALPGLPRLP</sequence>
<dbReference type="RefSeq" id="WP_397062717.1">
    <property type="nucleotide sequence ID" value="NZ_JBIRYL010000003.1"/>
</dbReference>
<evidence type="ECO:0000313" key="3">
    <source>
        <dbReference type="EMBL" id="MFI2231517.1"/>
    </source>
</evidence>
<accession>A0ABW7VY88</accession>
<dbReference type="Proteomes" id="UP001611494">
    <property type="component" value="Unassembled WGS sequence"/>
</dbReference>
<feature type="compositionally biased region" description="Basic and acidic residues" evidence="1">
    <location>
        <begin position="78"/>
        <end position="91"/>
    </location>
</feature>
<protein>
    <submittedName>
        <fullName evidence="3">Uncharacterized protein</fullName>
    </submittedName>
</protein>
<dbReference type="EMBL" id="JBIRYL010000003">
    <property type="protein sequence ID" value="MFI2231517.1"/>
    <property type="molecule type" value="Genomic_DNA"/>
</dbReference>
<proteinExistence type="predicted"/>
<gene>
    <name evidence="3" type="ORF">ACH49Z_16865</name>
</gene>
<reference evidence="3 4" key="1">
    <citation type="submission" date="2024-10" db="EMBL/GenBank/DDBJ databases">
        <title>The Natural Products Discovery Center: Release of the First 8490 Sequenced Strains for Exploring Actinobacteria Biosynthetic Diversity.</title>
        <authorList>
            <person name="Kalkreuter E."/>
            <person name="Kautsar S.A."/>
            <person name="Yang D."/>
            <person name="Bader C.D."/>
            <person name="Teijaro C.N."/>
            <person name="Fluegel L."/>
            <person name="Davis C.M."/>
            <person name="Simpson J.R."/>
            <person name="Lauterbach L."/>
            <person name="Steele A.D."/>
            <person name="Gui C."/>
            <person name="Meng S."/>
            <person name="Li G."/>
            <person name="Viehrig K."/>
            <person name="Ye F."/>
            <person name="Su P."/>
            <person name="Kiefer A.F."/>
            <person name="Nichols A."/>
            <person name="Cepeda A.J."/>
            <person name="Yan W."/>
            <person name="Fan B."/>
            <person name="Jiang Y."/>
            <person name="Adhikari A."/>
            <person name="Zheng C.-J."/>
            <person name="Schuster L."/>
            <person name="Cowan T.M."/>
            <person name="Smanski M.J."/>
            <person name="Chevrette M.G."/>
            <person name="De Carvalho L.P.S."/>
            <person name="Shen B."/>
        </authorList>
    </citation>
    <scope>NUCLEOTIDE SEQUENCE [LARGE SCALE GENOMIC DNA]</scope>
    <source>
        <strain evidence="3 4">NPDC019377</strain>
    </source>
</reference>
<feature type="compositionally biased region" description="Low complexity" evidence="1">
    <location>
        <begin position="52"/>
        <end position="63"/>
    </location>
</feature>
<evidence type="ECO:0000313" key="4">
    <source>
        <dbReference type="Proteomes" id="UP001611494"/>
    </source>
</evidence>
<keyword evidence="2" id="KW-0732">Signal</keyword>
<feature type="region of interest" description="Disordered" evidence="1">
    <location>
        <begin position="35"/>
        <end position="134"/>
    </location>
</feature>
<comment type="caution">
    <text evidence="3">The sequence shown here is derived from an EMBL/GenBank/DDBJ whole genome shotgun (WGS) entry which is preliminary data.</text>
</comment>
<feature type="chain" id="PRO_5045813047" evidence="2">
    <location>
        <begin position="37"/>
        <end position="166"/>
    </location>
</feature>
<feature type="compositionally biased region" description="Polar residues" evidence="1">
    <location>
        <begin position="125"/>
        <end position="134"/>
    </location>
</feature>
<feature type="signal peptide" evidence="2">
    <location>
        <begin position="1"/>
        <end position="36"/>
    </location>
</feature>
<evidence type="ECO:0000256" key="2">
    <source>
        <dbReference type="SAM" id="SignalP"/>
    </source>
</evidence>
<name>A0ABW7VY88_9NOCA</name>